<dbReference type="Proteomes" id="UP000238163">
    <property type="component" value="Unassembled WGS sequence"/>
</dbReference>
<name>A0A2S9ZRI4_9VIBR</name>
<dbReference type="InterPro" id="IPR023187">
    <property type="entry name" value="Tscrpt_reg_MarR-type_CS"/>
</dbReference>
<evidence type="ECO:0000259" key="4">
    <source>
        <dbReference type="PROSITE" id="PS50995"/>
    </source>
</evidence>
<dbReference type="PANTHER" id="PTHR33164:SF102">
    <property type="entry name" value="TRANSCRIPTIONAL REGULATORY PROTEIN"/>
    <property type="match status" value="1"/>
</dbReference>
<feature type="domain" description="HTH marR-type" evidence="4">
    <location>
        <begin position="7"/>
        <end position="137"/>
    </location>
</feature>
<reference evidence="6 7" key="1">
    <citation type="submission" date="2017-09" db="EMBL/GenBank/DDBJ databases">
        <authorList>
            <person name="Girard L."/>
            <person name="Lami R."/>
            <person name="Suzuki M."/>
            <person name="Baudart J."/>
        </authorList>
    </citation>
    <scope>NUCLEOTIDE SEQUENCE [LARGE SCALE GENOMIC DNA]</scope>
    <source>
        <strain evidence="6 7">17LN0615E</strain>
    </source>
</reference>
<dbReference type="GeneID" id="64089045"/>
<reference evidence="6 7" key="2">
    <citation type="submission" date="2018-03" db="EMBL/GenBank/DDBJ databases">
        <title>Genetic Diversity and Phenotypic Plasticity of AHL Mediated Quorum Sensing in Environmental Strains of Vibrio mediterranei.</title>
        <authorList>
            <person name="Lantoine F."/>
            <person name="Vouve F."/>
        </authorList>
    </citation>
    <scope>NUCLEOTIDE SEQUENCE [LARGE SCALE GENOMIC DNA]</scope>
    <source>
        <strain evidence="6 7">17LN0615E</strain>
    </source>
</reference>
<dbReference type="InterPro" id="IPR039422">
    <property type="entry name" value="MarR/SlyA-like"/>
</dbReference>
<dbReference type="InterPro" id="IPR036388">
    <property type="entry name" value="WH-like_DNA-bd_sf"/>
</dbReference>
<evidence type="ECO:0000313" key="7">
    <source>
        <dbReference type="Proteomes" id="UP000238163"/>
    </source>
</evidence>
<dbReference type="PANTHER" id="PTHR33164">
    <property type="entry name" value="TRANSCRIPTIONAL REGULATOR, MARR FAMILY"/>
    <property type="match status" value="1"/>
</dbReference>
<organism evidence="5 8">
    <name type="scientific">Vibrio mediterranei</name>
    <dbReference type="NCBI Taxonomy" id="689"/>
    <lineage>
        <taxon>Bacteria</taxon>
        <taxon>Pseudomonadati</taxon>
        <taxon>Pseudomonadota</taxon>
        <taxon>Gammaproteobacteria</taxon>
        <taxon>Vibrionales</taxon>
        <taxon>Vibrionaceae</taxon>
        <taxon>Vibrio</taxon>
    </lineage>
</organism>
<evidence type="ECO:0000256" key="2">
    <source>
        <dbReference type="ARBA" id="ARBA00023125"/>
    </source>
</evidence>
<keyword evidence="2" id="KW-0238">DNA-binding</keyword>
<dbReference type="SMART" id="SM00347">
    <property type="entry name" value="HTH_MARR"/>
    <property type="match status" value="1"/>
</dbReference>
<keyword evidence="1" id="KW-0805">Transcription regulation</keyword>
<dbReference type="SUPFAM" id="SSF46785">
    <property type="entry name" value="Winged helix' DNA-binding domain"/>
    <property type="match status" value="1"/>
</dbReference>
<gene>
    <name evidence="6" type="ORF">COR51_07985</name>
    <name evidence="5" type="ORF">ECB94_17820</name>
</gene>
<dbReference type="PROSITE" id="PS01117">
    <property type="entry name" value="HTH_MARR_1"/>
    <property type="match status" value="1"/>
</dbReference>
<dbReference type="GO" id="GO:0006950">
    <property type="term" value="P:response to stress"/>
    <property type="evidence" value="ECO:0007669"/>
    <property type="project" value="TreeGrafter"/>
</dbReference>
<dbReference type="Pfam" id="PF01047">
    <property type="entry name" value="MarR"/>
    <property type="match status" value="1"/>
</dbReference>
<sequence length="141" mass="15651">MSENTSLESIFRLVHTLKRQMSEQIESLDCDVAPMHIRVMKIITKRAPCTSIDIANLLSRDKAQVTRLINTLISEGLLEKAPNPEDKRSHFLILTPAGETIMSKVAEIDKAMLLQMTAGIDKQDLAKFAAVADAMTDNLTN</sequence>
<dbReference type="InterPro" id="IPR036390">
    <property type="entry name" value="WH_DNA-bd_sf"/>
</dbReference>
<proteinExistence type="predicted"/>
<protein>
    <submittedName>
        <fullName evidence="5">MarR family transcriptional regulator</fullName>
    </submittedName>
</protein>
<dbReference type="InterPro" id="IPR000835">
    <property type="entry name" value="HTH_MarR-typ"/>
</dbReference>
<dbReference type="GO" id="GO:0003700">
    <property type="term" value="F:DNA-binding transcription factor activity"/>
    <property type="evidence" value="ECO:0007669"/>
    <property type="project" value="InterPro"/>
</dbReference>
<dbReference type="PROSITE" id="PS50995">
    <property type="entry name" value="HTH_MARR_2"/>
    <property type="match status" value="1"/>
</dbReference>
<evidence type="ECO:0000256" key="1">
    <source>
        <dbReference type="ARBA" id="ARBA00023015"/>
    </source>
</evidence>
<dbReference type="GO" id="GO:0003677">
    <property type="term" value="F:DNA binding"/>
    <property type="evidence" value="ECO:0007669"/>
    <property type="project" value="UniProtKB-KW"/>
</dbReference>
<dbReference type="Proteomes" id="UP000279760">
    <property type="component" value="Chromosome 2"/>
</dbReference>
<dbReference type="AlphaFoldDB" id="A0A2S9ZRI4"/>
<evidence type="ECO:0000313" key="5">
    <source>
        <dbReference type="EMBL" id="AYV23166.1"/>
    </source>
</evidence>
<evidence type="ECO:0000256" key="3">
    <source>
        <dbReference type="ARBA" id="ARBA00023163"/>
    </source>
</evidence>
<accession>A0A2S9ZRI4</accession>
<evidence type="ECO:0000313" key="6">
    <source>
        <dbReference type="EMBL" id="PRQ68376.1"/>
    </source>
</evidence>
<evidence type="ECO:0000313" key="8">
    <source>
        <dbReference type="Proteomes" id="UP000279760"/>
    </source>
</evidence>
<reference evidence="5 8" key="3">
    <citation type="submission" date="2018-11" db="EMBL/GenBank/DDBJ databases">
        <title>Complete Genome Sequence of Vbrio mediterranei 117-T6: a Potential Pathogen Bacteria Isolated from the Conchocelis of Pyropia.</title>
        <authorList>
            <person name="Liu Q."/>
        </authorList>
    </citation>
    <scope>NUCLEOTIDE SEQUENCE [LARGE SCALE GENOMIC DNA]</scope>
    <source>
        <strain evidence="5 8">117-T6</strain>
    </source>
</reference>
<keyword evidence="3" id="KW-0804">Transcription</keyword>
<dbReference type="RefSeq" id="WP_006069491.1">
    <property type="nucleotide sequence ID" value="NZ_CP033578.1"/>
</dbReference>
<dbReference type="EMBL" id="NWTN01000003">
    <property type="protein sequence ID" value="PRQ68376.1"/>
    <property type="molecule type" value="Genomic_DNA"/>
</dbReference>
<dbReference type="EMBL" id="CP033578">
    <property type="protein sequence ID" value="AYV23166.1"/>
    <property type="molecule type" value="Genomic_DNA"/>
</dbReference>
<dbReference type="Gene3D" id="1.10.10.10">
    <property type="entry name" value="Winged helix-like DNA-binding domain superfamily/Winged helix DNA-binding domain"/>
    <property type="match status" value="1"/>
</dbReference>
<keyword evidence="7" id="KW-1185">Reference proteome</keyword>